<dbReference type="Proteomes" id="UP000664382">
    <property type="component" value="Unassembled WGS sequence"/>
</dbReference>
<feature type="chain" id="PRO_5038103607" description="PEP-CTERM sorting domain-containing protein" evidence="1">
    <location>
        <begin position="35"/>
        <end position="238"/>
    </location>
</feature>
<feature type="signal peptide" evidence="1">
    <location>
        <begin position="1"/>
        <end position="34"/>
    </location>
</feature>
<protein>
    <recommendedName>
        <fullName evidence="4">PEP-CTERM sorting domain-containing protein</fullName>
    </recommendedName>
</protein>
<evidence type="ECO:0000313" key="2">
    <source>
        <dbReference type="EMBL" id="MBO1901676.1"/>
    </source>
</evidence>
<dbReference type="AlphaFoldDB" id="A0A939S852"/>
<keyword evidence="3" id="KW-1185">Reference proteome</keyword>
<accession>A0A939S852</accession>
<reference evidence="2" key="1">
    <citation type="submission" date="2021-03" db="EMBL/GenBank/DDBJ databases">
        <title>Leucobacter chromiisoli sp. nov., isolated from chromium-containing soil of chemical plant.</title>
        <authorList>
            <person name="Xu Z."/>
        </authorList>
    </citation>
    <scope>NUCLEOTIDE SEQUENCE</scope>
    <source>
        <strain evidence="2">S27</strain>
    </source>
</reference>
<gene>
    <name evidence="2" type="ORF">J4H92_06880</name>
</gene>
<dbReference type="EMBL" id="JAGDYM010000007">
    <property type="protein sequence ID" value="MBO1901676.1"/>
    <property type="molecule type" value="Genomic_DNA"/>
</dbReference>
<evidence type="ECO:0008006" key="4">
    <source>
        <dbReference type="Google" id="ProtNLM"/>
    </source>
</evidence>
<evidence type="ECO:0000256" key="1">
    <source>
        <dbReference type="SAM" id="SignalP"/>
    </source>
</evidence>
<evidence type="ECO:0000313" key="3">
    <source>
        <dbReference type="Proteomes" id="UP000664382"/>
    </source>
</evidence>
<name>A0A939S852_9MICO</name>
<sequence>MSVKKSIITRNLVAAAATTGIVLGAVALPAAAHAATYDKNSGTLSITQAVGNLGSVANPTPDLGEGSWVKLPEDGSTTAYFSNAASRTGSGEYTAIDSVGTANGGLKLGTTQSGGAFSTNTQFAGPNGTFQFDANLLSAATLRFDDSNVVAGYDQLVQSSASDLTGFRIEYPAGSGNTYNVGGSSTTGGIYLDALTGGYQDNSGTNNDLYWLQWRTNIVSADAFDGYEAQFHLEGLHS</sequence>
<keyword evidence="1" id="KW-0732">Signal</keyword>
<proteinExistence type="predicted"/>
<organism evidence="2 3">
    <name type="scientific">Leucobacter weissii</name>
    <dbReference type="NCBI Taxonomy" id="1983706"/>
    <lineage>
        <taxon>Bacteria</taxon>
        <taxon>Bacillati</taxon>
        <taxon>Actinomycetota</taxon>
        <taxon>Actinomycetes</taxon>
        <taxon>Micrococcales</taxon>
        <taxon>Microbacteriaceae</taxon>
        <taxon>Leucobacter</taxon>
    </lineage>
</organism>
<comment type="caution">
    <text evidence="2">The sequence shown here is derived from an EMBL/GenBank/DDBJ whole genome shotgun (WGS) entry which is preliminary data.</text>
</comment>
<dbReference type="RefSeq" id="WP_208097441.1">
    <property type="nucleotide sequence ID" value="NZ_JAGDYM010000007.1"/>
</dbReference>